<organism evidence="2 3">
    <name type="scientific">Streptomyces yunnanensis</name>
    <dbReference type="NCBI Taxonomy" id="156453"/>
    <lineage>
        <taxon>Bacteria</taxon>
        <taxon>Bacillati</taxon>
        <taxon>Actinomycetota</taxon>
        <taxon>Actinomycetes</taxon>
        <taxon>Kitasatosporales</taxon>
        <taxon>Streptomycetaceae</taxon>
        <taxon>Streptomyces</taxon>
    </lineage>
</organism>
<dbReference type="EMBL" id="FRBK01000006">
    <property type="protein sequence ID" value="SHL83708.1"/>
    <property type="molecule type" value="Genomic_DNA"/>
</dbReference>
<dbReference type="Proteomes" id="UP000184388">
    <property type="component" value="Unassembled WGS sequence"/>
</dbReference>
<dbReference type="AlphaFoldDB" id="A0A9X8MU79"/>
<evidence type="ECO:0000256" key="1">
    <source>
        <dbReference type="SAM" id="MobiDB-lite"/>
    </source>
</evidence>
<evidence type="ECO:0000313" key="2">
    <source>
        <dbReference type="EMBL" id="SHL83708.1"/>
    </source>
</evidence>
<name>A0A9X8MU79_9ACTN</name>
<accession>A0A9X8MU79</accession>
<feature type="region of interest" description="Disordered" evidence="1">
    <location>
        <begin position="1"/>
        <end position="25"/>
    </location>
</feature>
<protein>
    <submittedName>
        <fullName evidence="2">Uncharacterized protein</fullName>
    </submittedName>
</protein>
<evidence type="ECO:0000313" key="3">
    <source>
        <dbReference type="Proteomes" id="UP000184388"/>
    </source>
</evidence>
<sequence>MPVKKRPRKPEPETNLRHGGKMSGTCPRCHYGRNKKARGKLLHGIPEVTDSEQLREVLVRIDRNLRQDEALMQDETASFIMGVLEAKISGNEYFLVASSGRNANPWIQKKHLDGIPHHPGAWETVNPQVPERHTGWWTVRNENVDLDTSIRSVSNPCAAIKLLLGLGRKKPAWKSVEYLRMSEMVFVGRAADDPSKRQWHGKGATSSWTAHSCDACEARIPYLICDVPANEIVG</sequence>
<proteinExistence type="predicted"/>
<reference evidence="3" key="1">
    <citation type="submission" date="2016-11" db="EMBL/GenBank/DDBJ databases">
        <authorList>
            <person name="Jaros S."/>
            <person name="Januszkiewicz K."/>
            <person name="Wedrychowicz H."/>
        </authorList>
    </citation>
    <scope>NUCLEOTIDE SEQUENCE [LARGE SCALE GENOMIC DNA]</scope>
    <source>
        <strain evidence="3">CGMCC 4.3555</strain>
    </source>
</reference>
<gene>
    <name evidence="2" type="ORF">SAMN05216268_106368</name>
</gene>
<comment type="caution">
    <text evidence="2">The sequence shown here is derived from an EMBL/GenBank/DDBJ whole genome shotgun (WGS) entry which is preliminary data.</text>
</comment>